<dbReference type="InterPro" id="IPR004313">
    <property type="entry name" value="ARD"/>
</dbReference>
<feature type="binding site" evidence="11">
    <location>
        <position position="87"/>
    </location>
    <ligand>
        <name>Ni(2+)</name>
        <dbReference type="ChEBI" id="CHEBI:49786"/>
        <note>for nickel-dependent acireductone dioxygenase activity</note>
    </ligand>
</feature>
<dbReference type="SUPFAM" id="SSF51182">
    <property type="entry name" value="RmlC-like cupins"/>
    <property type="match status" value="1"/>
</dbReference>
<feature type="binding site" evidence="11">
    <location>
        <position position="93"/>
    </location>
    <ligand>
        <name>Fe(2+)</name>
        <dbReference type="ChEBI" id="CHEBI:29033"/>
        <note>for iron-dependent acireductone dioxygenase activity</note>
    </ligand>
</feature>
<dbReference type="InterPro" id="IPR027496">
    <property type="entry name" value="ARD_euk"/>
</dbReference>
<dbReference type="AlphaFoldDB" id="A0AA36MFZ9"/>
<evidence type="ECO:0000256" key="4">
    <source>
        <dbReference type="ARBA" id="ARBA00022605"/>
    </source>
</evidence>
<feature type="binding site" evidence="11">
    <location>
        <position position="132"/>
    </location>
    <ligand>
        <name>Ni(2+)</name>
        <dbReference type="ChEBI" id="CHEBI:49786"/>
        <note>for nickel-dependent acireductone dioxygenase activity</note>
    </ligand>
</feature>
<comment type="catalytic activity">
    <reaction evidence="1 11">
        <text>1,2-dihydroxy-5-(methylsulfanyl)pent-1-en-3-one + O2 = 4-methylsulfanyl-2-oxobutanoate + formate + 2 H(+)</text>
        <dbReference type="Rhea" id="RHEA:24504"/>
        <dbReference type="ChEBI" id="CHEBI:15378"/>
        <dbReference type="ChEBI" id="CHEBI:15379"/>
        <dbReference type="ChEBI" id="CHEBI:15740"/>
        <dbReference type="ChEBI" id="CHEBI:16723"/>
        <dbReference type="ChEBI" id="CHEBI:49252"/>
        <dbReference type="EC" id="1.13.11.54"/>
    </reaction>
</comment>
<evidence type="ECO:0000256" key="11">
    <source>
        <dbReference type="HAMAP-Rule" id="MF_03154"/>
    </source>
</evidence>
<dbReference type="GO" id="GO:0010309">
    <property type="term" value="F:acireductone dioxygenase [iron(II)-requiring] activity"/>
    <property type="evidence" value="ECO:0007669"/>
    <property type="project" value="UniProtKB-UniRule"/>
</dbReference>
<keyword evidence="9 11" id="KW-0486">Methionine biosynthesis</keyword>
<evidence type="ECO:0000256" key="8">
    <source>
        <dbReference type="ARBA" id="ARBA00023004"/>
    </source>
</evidence>
<evidence type="ECO:0000256" key="5">
    <source>
        <dbReference type="ARBA" id="ARBA00022723"/>
    </source>
</evidence>
<keyword evidence="8 11" id="KW-0408">Iron</keyword>
<keyword evidence="13" id="KW-1185">Reference proteome</keyword>
<keyword evidence="7 11" id="KW-0560">Oxidoreductase</keyword>
<dbReference type="EC" id="1.13.11.53" evidence="11"/>
<dbReference type="CDD" id="cd02232">
    <property type="entry name" value="cupin_ARD"/>
    <property type="match status" value="1"/>
</dbReference>
<dbReference type="EMBL" id="CATQJL010000326">
    <property type="protein sequence ID" value="CAJ0608825.1"/>
    <property type="molecule type" value="Genomic_DNA"/>
</dbReference>
<evidence type="ECO:0000256" key="1">
    <source>
        <dbReference type="ARBA" id="ARBA00000428"/>
    </source>
</evidence>
<keyword evidence="3 11" id="KW-0533">Nickel</keyword>
<comment type="caution">
    <text evidence="12">The sequence shown here is derived from an EMBL/GenBank/DDBJ whole genome shotgun (WGS) entry which is preliminary data.</text>
</comment>
<name>A0AA36MFZ9_CYLNA</name>
<keyword evidence="2 11" id="KW-0963">Cytoplasm</keyword>
<organism evidence="12 13">
    <name type="scientific">Cylicocyclus nassatus</name>
    <name type="common">Nematode worm</name>
    <dbReference type="NCBI Taxonomy" id="53992"/>
    <lineage>
        <taxon>Eukaryota</taxon>
        <taxon>Metazoa</taxon>
        <taxon>Ecdysozoa</taxon>
        <taxon>Nematoda</taxon>
        <taxon>Chromadorea</taxon>
        <taxon>Rhabditida</taxon>
        <taxon>Rhabditina</taxon>
        <taxon>Rhabditomorpha</taxon>
        <taxon>Strongyloidea</taxon>
        <taxon>Strongylidae</taxon>
        <taxon>Cylicocyclus</taxon>
    </lineage>
</organism>
<dbReference type="Proteomes" id="UP001176961">
    <property type="component" value="Unassembled WGS sequence"/>
</dbReference>
<feature type="binding site" evidence="11">
    <location>
        <position position="132"/>
    </location>
    <ligand>
        <name>Fe(2+)</name>
        <dbReference type="ChEBI" id="CHEBI:29033"/>
        <note>for iron-dependent acireductone dioxygenase activity</note>
    </ligand>
</feature>
<dbReference type="FunFam" id="2.60.120.10:FF:000099">
    <property type="entry name" value="1,2-dihydroxy-3-keto-5-methylthiopentene dioxygenase"/>
    <property type="match status" value="1"/>
</dbReference>
<dbReference type="Gene3D" id="2.60.120.10">
    <property type="entry name" value="Jelly Rolls"/>
    <property type="match status" value="1"/>
</dbReference>
<evidence type="ECO:0000256" key="2">
    <source>
        <dbReference type="ARBA" id="ARBA00022490"/>
    </source>
</evidence>
<evidence type="ECO:0000256" key="6">
    <source>
        <dbReference type="ARBA" id="ARBA00022964"/>
    </source>
</evidence>
<dbReference type="GO" id="GO:0005634">
    <property type="term" value="C:nucleus"/>
    <property type="evidence" value="ECO:0007669"/>
    <property type="project" value="UniProtKB-SubCell"/>
</dbReference>
<dbReference type="EC" id="1.13.11.54" evidence="11"/>
<keyword evidence="10 11" id="KW-0539">Nucleus</keyword>
<feature type="binding site" evidence="11">
    <location>
        <position position="89"/>
    </location>
    <ligand>
        <name>Ni(2+)</name>
        <dbReference type="ChEBI" id="CHEBI:49786"/>
        <note>for nickel-dependent acireductone dioxygenase activity</note>
    </ligand>
</feature>
<comment type="similarity">
    <text evidence="11">Belongs to the acireductone dioxygenase (ARD) family.</text>
</comment>
<dbReference type="InterPro" id="IPR014710">
    <property type="entry name" value="RmlC-like_jellyroll"/>
</dbReference>
<dbReference type="InterPro" id="IPR011051">
    <property type="entry name" value="RmlC_Cupin_sf"/>
</dbReference>
<evidence type="ECO:0000256" key="9">
    <source>
        <dbReference type="ARBA" id="ARBA00023167"/>
    </source>
</evidence>
<gene>
    <name evidence="12" type="ORF">CYNAS_LOCUS20808</name>
</gene>
<evidence type="ECO:0000256" key="3">
    <source>
        <dbReference type="ARBA" id="ARBA00022596"/>
    </source>
</evidence>
<sequence>MLPCAYFMGPVPDQRDDCRQVPNRDATSIDLADIGVEMSNIDMSPDWENHLDNLVSVYEMNHRDEIHISRATMPDFDSKMKTFFEEHLHRDPEIRFIKSGSGYFDVRSKNDEWIRIPVKSGDFLYLPSGIYHRFTTDWKENIVAIRLFRSCPKWEALPRWSGGDSVEERAKYIEIINAVKQS</sequence>
<proteinExistence type="inferred from homology"/>
<dbReference type="GO" id="GO:0010308">
    <property type="term" value="F:acireductone dioxygenase (Ni2+-requiring) activity"/>
    <property type="evidence" value="ECO:0007669"/>
    <property type="project" value="UniProtKB-UniRule"/>
</dbReference>
<comment type="cofactor">
    <cofactor evidence="11">
        <name>Fe(2+)</name>
        <dbReference type="ChEBI" id="CHEBI:29033"/>
    </cofactor>
    <cofactor evidence="11">
        <name>Ni(2+)</name>
        <dbReference type="ChEBI" id="CHEBI:49786"/>
    </cofactor>
    <text evidence="11">Binds either 1 Fe or Ni cation per monomer. Iron-binding promotes an acireductone dioxygenase reaction producing 2-keto-4-methylthiobutyrate, while nickel-binding promotes an acireductone dioxygenase reaction producing 3-(methylsulfanyl)propanoate.</text>
</comment>
<comment type="catalytic activity">
    <reaction evidence="11">
        <text>1,2-dihydroxy-5-(methylsulfanyl)pent-1-en-3-one + O2 = 3-(methylsulfanyl)propanoate + CO + formate + 2 H(+)</text>
        <dbReference type="Rhea" id="RHEA:14161"/>
        <dbReference type="ChEBI" id="CHEBI:15378"/>
        <dbReference type="ChEBI" id="CHEBI:15379"/>
        <dbReference type="ChEBI" id="CHEBI:15740"/>
        <dbReference type="ChEBI" id="CHEBI:17245"/>
        <dbReference type="ChEBI" id="CHEBI:49016"/>
        <dbReference type="ChEBI" id="CHEBI:49252"/>
        <dbReference type="EC" id="1.13.11.53"/>
    </reaction>
</comment>
<reference evidence="12" key="1">
    <citation type="submission" date="2023-07" db="EMBL/GenBank/DDBJ databases">
        <authorList>
            <consortium name="CYATHOMIX"/>
        </authorList>
    </citation>
    <scope>NUCLEOTIDE SEQUENCE</scope>
    <source>
        <strain evidence="12">N/A</strain>
    </source>
</reference>
<dbReference type="PANTHER" id="PTHR23418:SF0">
    <property type="entry name" value="ACIREDUCTONE DIOXYGENASE"/>
    <property type="match status" value="1"/>
</dbReference>
<dbReference type="GO" id="GO:0016151">
    <property type="term" value="F:nickel cation binding"/>
    <property type="evidence" value="ECO:0007669"/>
    <property type="project" value="UniProtKB-UniRule"/>
</dbReference>
<dbReference type="PANTHER" id="PTHR23418">
    <property type="entry name" value="ACIREDUCTONE DIOXYGENASE"/>
    <property type="match status" value="1"/>
</dbReference>
<protein>
    <recommendedName>
        <fullName evidence="11">Acireductone dioxygenase</fullName>
    </recommendedName>
    <alternativeName>
        <fullName evidence="11">Acireductone dioxygenase (Fe(2+)-requiring)</fullName>
        <shortName evidence="11">ARD'</shortName>
        <shortName evidence="11">Fe-ARD</shortName>
        <ecNumber evidence="11">1.13.11.54</ecNumber>
    </alternativeName>
    <alternativeName>
        <fullName evidence="11">Acireductone dioxygenase (Ni(2+)-requiring)</fullName>
        <shortName evidence="11">ARD</shortName>
        <shortName evidence="11">Ni-ARD</shortName>
        <ecNumber evidence="11">1.13.11.53</ecNumber>
    </alternativeName>
</protein>
<dbReference type="GO" id="GO:0005737">
    <property type="term" value="C:cytoplasm"/>
    <property type="evidence" value="ECO:0007669"/>
    <property type="project" value="UniProtKB-SubCell"/>
</dbReference>
<dbReference type="GO" id="GO:0019509">
    <property type="term" value="P:L-methionine salvage from methylthioadenosine"/>
    <property type="evidence" value="ECO:0007669"/>
    <property type="project" value="UniProtKB-UniRule"/>
</dbReference>
<comment type="function">
    <text evidence="11">Catalyzes 2 different reactions between oxygen and the acireductone 1,2-dihydroxy-3-keto-5-methylthiopentene (DHK-MTPene) depending upon the metal bound in the active site. Fe-containing acireductone dioxygenase (Fe-ARD) produces formate and 2-keto-4-methylthiobutyrate (KMTB), the alpha-ketoacid precursor of methionine in the methionine recycle pathway. Ni-containing acireductone dioxygenase (Ni-ARD) produces methylthiopropionate, carbon monoxide and formate, and does not lie on the methionine recycle pathway.</text>
</comment>
<evidence type="ECO:0000313" key="12">
    <source>
        <dbReference type="EMBL" id="CAJ0608825.1"/>
    </source>
</evidence>
<comment type="subcellular location">
    <subcellularLocation>
        <location evidence="11">Cytoplasm</location>
    </subcellularLocation>
    <subcellularLocation>
        <location evidence="11">Nucleus</location>
    </subcellularLocation>
</comment>
<accession>A0AA36MFZ9</accession>
<keyword evidence="5 11" id="KW-0479">Metal-binding</keyword>
<keyword evidence="4 11" id="KW-0028">Amino-acid biosynthesis</keyword>
<feature type="binding site" evidence="11">
    <location>
        <position position="89"/>
    </location>
    <ligand>
        <name>Fe(2+)</name>
        <dbReference type="ChEBI" id="CHEBI:29033"/>
        <note>for iron-dependent acireductone dioxygenase activity</note>
    </ligand>
</feature>
<dbReference type="HAMAP" id="MF_03154">
    <property type="entry name" value="Salvage_MtnD_euk"/>
    <property type="match status" value="1"/>
</dbReference>
<evidence type="ECO:0000313" key="13">
    <source>
        <dbReference type="Proteomes" id="UP001176961"/>
    </source>
</evidence>
<dbReference type="GO" id="GO:0005506">
    <property type="term" value="F:iron ion binding"/>
    <property type="evidence" value="ECO:0007669"/>
    <property type="project" value="UniProtKB-UniRule"/>
</dbReference>
<comment type="pathway">
    <text evidence="11">Amino-acid biosynthesis; L-methionine biosynthesis via salvage pathway; L-methionine from S-methyl-5-thio-alpha-D-ribose 1-phosphate: step 5/6.</text>
</comment>
<evidence type="ECO:0000256" key="10">
    <source>
        <dbReference type="ARBA" id="ARBA00023242"/>
    </source>
</evidence>
<feature type="binding site" evidence="11">
    <location>
        <position position="93"/>
    </location>
    <ligand>
        <name>Ni(2+)</name>
        <dbReference type="ChEBI" id="CHEBI:49786"/>
        <note>for nickel-dependent acireductone dioxygenase activity</note>
    </ligand>
</feature>
<dbReference type="Pfam" id="PF03079">
    <property type="entry name" value="ARD"/>
    <property type="match status" value="1"/>
</dbReference>
<evidence type="ECO:0000256" key="7">
    <source>
        <dbReference type="ARBA" id="ARBA00023002"/>
    </source>
</evidence>
<keyword evidence="6 11" id="KW-0223">Dioxygenase</keyword>
<feature type="binding site" evidence="11">
    <location>
        <position position="87"/>
    </location>
    <ligand>
        <name>Fe(2+)</name>
        <dbReference type="ChEBI" id="CHEBI:29033"/>
        <note>for iron-dependent acireductone dioxygenase activity</note>
    </ligand>
</feature>